<reference evidence="2 3" key="1">
    <citation type="journal article" date="2019" name="Commun. Biol.">
        <title>The bagworm genome reveals a unique fibroin gene that provides high tensile strength.</title>
        <authorList>
            <person name="Kono N."/>
            <person name="Nakamura H."/>
            <person name="Ohtoshi R."/>
            <person name="Tomita M."/>
            <person name="Numata K."/>
            <person name="Arakawa K."/>
        </authorList>
    </citation>
    <scope>NUCLEOTIDE SEQUENCE [LARGE SCALE GENOMIC DNA]</scope>
</reference>
<feature type="region of interest" description="Disordered" evidence="1">
    <location>
        <begin position="129"/>
        <end position="160"/>
    </location>
</feature>
<evidence type="ECO:0000256" key="1">
    <source>
        <dbReference type="SAM" id="MobiDB-lite"/>
    </source>
</evidence>
<name>A0A4C1X371_EUMVA</name>
<dbReference type="EMBL" id="BGZK01000728">
    <property type="protein sequence ID" value="GBP58178.1"/>
    <property type="molecule type" value="Genomic_DNA"/>
</dbReference>
<proteinExistence type="predicted"/>
<organism evidence="2 3">
    <name type="scientific">Eumeta variegata</name>
    <name type="common">Bagworm moth</name>
    <name type="synonym">Eumeta japonica</name>
    <dbReference type="NCBI Taxonomy" id="151549"/>
    <lineage>
        <taxon>Eukaryota</taxon>
        <taxon>Metazoa</taxon>
        <taxon>Ecdysozoa</taxon>
        <taxon>Arthropoda</taxon>
        <taxon>Hexapoda</taxon>
        <taxon>Insecta</taxon>
        <taxon>Pterygota</taxon>
        <taxon>Neoptera</taxon>
        <taxon>Endopterygota</taxon>
        <taxon>Lepidoptera</taxon>
        <taxon>Glossata</taxon>
        <taxon>Ditrysia</taxon>
        <taxon>Tineoidea</taxon>
        <taxon>Psychidae</taxon>
        <taxon>Oiketicinae</taxon>
        <taxon>Eumeta</taxon>
    </lineage>
</organism>
<dbReference type="AlphaFoldDB" id="A0A4C1X371"/>
<protein>
    <submittedName>
        <fullName evidence="2">Uncharacterized protein</fullName>
    </submittedName>
</protein>
<sequence length="319" mass="34957">MKIWLANGASKRGNATPLEVENIIVGDSQDDSADNEEDSDVCSDEVDSSDDKIVGPKTYYNYIFEPGAAKDIDKLDIAAGSFRGGMQGQSFFRSLTLYSIAVRLSCAILVVSQYACADRPRHSTINILRRAAAPRPRPAPPRAAPSSSTDQYNARIDRSASASSRSADVAPVVCPRQVFRFLANPNIYARRVYEYEPCFGPPASRMSWHGLSGRSSIIPLSGSESYIVVPKAISATSGDIGKNETGGARRVSSHRQTYRLVQGRVGPHSGDNKRYLRMRRTALNRYTRSELVNRTNGPLLQHENSMNICGISPEKDAIL</sequence>
<evidence type="ECO:0000313" key="3">
    <source>
        <dbReference type="Proteomes" id="UP000299102"/>
    </source>
</evidence>
<feature type="compositionally biased region" description="Acidic residues" evidence="1">
    <location>
        <begin position="28"/>
        <end position="48"/>
    </location>
</feature>
<gene>
    <name evidence="2" type="ORF">EVAR_86340_1</name>
</gene>
<feature type="region of interest" description="Disordered" evidence="1">
    <location>
        <begin position="26"/>
        <end position="49"/>
    </location>
</feature>
<keyword evidence="3" id="KW-1185">Reference proteome</keyword>
<accession>A0A4C1X371</accession>
<comment type="caution">
    <text evidence="2">The sequence shown here is derived from an EMBL/GenBank/DDBJ whole genome shotgun (WGS) entry which is preliminary data.</text>
</comment>
<dbReference type="Proteomes" id="UP000299102">
    <property type="component" value="Unassembled WGS sequence"/>
</dbReference>
<evidence type="ECO:0000313" key="2">
    <source>
        <dbReference type="EMBL" id="GBP58178.1"/>
    </source>
</evidence>